<keyword evidence="6" id="KW-1185">Reference proteome</keyword>
<dbReference type="PANTHER" id="PTHR34978:SF3">
    <property type="entry name" value="SLR0241 PROTEIN"/>
    <property type="match status" value="1"/>
</dbReference>
<name>A0ABV6HN46_9SPHI</name>
<dbReference type="InterPro" id="IPR037066">
    <property type="entry name" value="Plug_dom_sf"/>
</dbReference>
<comment type="caution">
    <text evidence="5">The sequence shown here is derived from an EMBL/GenBank/DDBJ whole genome shotgun (WGS) entry which is preliminary data.</text>
</comment>
<protein>
    <submittedName>
        <fullName evidence="5">M56 family metallopeptidase</fullName>
    </submittedName>
</protein>
<feature type="transmembrane region" description="Helical" evidence="2">
    <location>
        <begin position="38"/>
        <end position="59"/>
    </location>
</feature>
<reference evidence="5 6" key="1">
    <citation type="submission" date="2024-09" db="EMBL/GenBank/DDBJ databases">
        <authorList>
            <person name="Sun Q."/>
            <person name="Mori K."/>
        </authorList>
    </citation>
    <scope>NUCLEOTIDE SEQUENCE [LARGE SCALE GENOMIC DNA]</scope>
    <source>
        <strain evidence="5 6">CCM 7765</strain>
    </source>
</reference>
<gene>
    <name evidence="5" type="ORF">ACFFI0_13515</name>
</gene>
<evidence type="ECO:0000313" key="6">
    <source>
        <dbReference type="Proteomes" id="UP001589774"/>
    </source>
</evidence>
<dbReference type="PROSITE" id="PS52016">
    <property type="entry name" value="TONB_DEPENDENT_REC_3"/>
    <property type="match status" value="1"/>
</dbReference>
<dbReference type="InterPro" id="IPR039426">
    <property type="entry name" value="TonB-dep_rcpt-like"/>
</dbReference>
<accession>A0ABV6HN46</accession>
<dbReference type="Pfam" id="PF07715">
    <property type="entry name" value="Plug"/>
    <property type="match status" value="1"/>
</dbReference>
<keyword evidence="1" id="KW-0998">Cell outer membrane</keyword>
<feature type="transmembrane region" description="Helical" evidence="2">
    <location>
        <begin position="87"/>
        <end position="108"/>
    </location>
</feature>
<dbReference type="PANTHER" id="PTHR34978">
    <property type="entry name" value="POSSIBLE SENSOR-TRANSDUCER PROTEIN BLAR"/>
    <property type="match status" value="1"/>
</dbReference>
<keyword evidence="1" id="KW-0813">Transport</keyword>
<evidence type="ECO:0000256" key="2">
    <source>
        <dbReference type="SAM" id="Phobius"/>
    </source>
</evidence>
<feature type="domain" description="TonB-dependent receptor plug" evidence="4">
    <location>
        <begin position="329"/>
        <end position="399"/>
    </location>
</feature>
<dbReference type="Gene3D" id="2.170.130.10">
    <property type="entry name" value="TonB-dependent receptor, plug domain"/>
    <property type="match status" value="1"/>
</dbReference>
<evidence type="ECO:0000313" key="5">
    <source>
        <dbReference type="EMBL" id="MFC0319333.1"/>
    </source>
</evidence>
<evidence type="ECO:0000256" key="1">
    <source>
        <dbReference type="PROSITE-ProRule" id="PRU01360"/>
    </source>
</evidence>
<feature type="domain" description="Peptidase M56" evidence="3">
    <location>
        <begin position="134"/>
        <end position="254"/>
    </location>
</feature>
<dbReference type="CDD" id="cd07341">
    <property type="entry name" value="M56_BlaR1_MecR1_like"/>
    <property type="match status" value="1"/>
</dbReference>
<dbReference type="InterPro" id="IPR012910">
    <property type="entry name" value="Plug_dom"/>
</dbReference>
<feature type="transmembrane region" description="Helical" evidence="2">
    <location>
        <begin position="264"/>
        <end position="283"/>
    </location>
</feature>
<dbReference type="RefSeq" id="WP_130856021.1">
    <property type="nucleotide sequence ID" value="NZ_JBHLWO010000002.1"/>
</dbReference>
<dbReference type="EMBL" id="JBHLWO010000002">
    <property type="protein sequence ID" value="MFC0319333.1"/>
    <property type="molecule type" value="Genomic_DNA"/>
</dbReference>
<feature type="transmembrane region" description="Helical" evidence="2">
    <location>
        <begin position="7"/>
        <end position="26"/>
    </location>
</feature>
<keyword evidence="1" id="KW-1134">Transmembrane beta strand</keyword>
<dbReference type="NCBIfam" id="TIGR04057">
    <property type="entry name" value="SusC_RagA_signa"/>
    <property type="match status" value="1"/>
</dbReference>
<organism evidence="5 6">
    <name type="scientific">Olivibacter oleidegradans</name>
    <dbReference type="NCBI Taxonomy" id="760123"/>
    <lineage>
        <taxon>Bacteria</taxon>
        <taxon>Pseudomonadati</taxon>
        <taxon>Bacteroidota</taxon>
        <taxon>Sphingobacteriia</taxon>
        <taxon>Sphingobacteriales</taxon>
        <taxon>Sphingobacteriaceae</taxon>
        <taxon>Olivibacter</taxon>
    </lineage>
</organism>
<evidence type="ECO:0000259" key="4">
    <source>
        <dbReference type="Pfam" id="PF07715"/>
    </source>
</evidence>
<evidence type="ECO:0000259" key="3">
    <source>
        <dbReference type="Pfam" id="PF05569"/>
    </source>
</evidence>
<dbReference type="InterPro" id="IPR023997">
    <property type="entry name" value="TonB-dep_OMP_SusC/RagA_CS"/>
</dbReference>
<dbReference type="InterPro" id="IPR008756">
    <property type="entry name" value="Peptidase_M56"/>
</dbReference>
<dbReference type="SUPFAM" id="SSF56935">
    <property type="entry name" value="Porins"/>
    <property type="match status" value="1"/>
</dbReference>
<keyword evidence="1 2" id="KW-0812">Transmembrane</keyword>
<comment type="similarity">
    <text evidence="1">Belongs to the TonB-dependent receptor family.</text>
</comment>
<dbReference type="Pfam" id="PF05569">
    <property type="entry name" value="Peptidase_M56"/>
    <property type="match status" value="1"/>
</dbReference>
<proteinExistence type="inferred from homology"/>
<keyword evidence="1 2" id="KW-0472">Membrane</keyword>
<dbReference type="Proteomes" id="UP001589774">
    <property type="component" value="Unassembled WGS sequence"/>
</dbReference>
<dbReference type="InterPro" id="IPR052173">
    <property type="entry name" value="Beta-lactam_resp_regulator"/>
</dbReference>
<keyword evidence="2" id="KW-1133">Transmembrane helix</keyword>
<sequence>MPEWIDYLLKVNLSIALFYGGYYLFLRKLTFYLLNRCYFIMGLLFSALYPLVDLSMFFAKENSAGRSEMQIMTWDDLLSIIPPKVDLWNIITLLFSSVVALLTLRFLLRLFSLSKIHQKSTVAIFESCRYRQVWLDIPPFSFWKSIYLNKSLHTERDLREILKHEIEHVKQLHTIDVLLVEIASLCCWFNPIIWLTRSAIKENLEFLTDHKVLQSGVDKKKYQYSLVNLNSRTISPELSNHFNFNALKRRIAMMNKKKSSQLHLSKYVFIVPAITISAMVFTISKAYQEDGKLINAGLSHVTPNAGNKHEKEETLGTAIQEKDRPKELPKLAFQNGRKKAKMLTIRSKNQVQPLLVLDGVVLKEGEDINAINPNDIASINVLKDRAATAMYGSMGKNGVILITTKYK</sequence>
<comment type="subcellular location">
    <subcellularLocation>
        <location evidence="1">Cell outer membrane</location>
        <topology evidence="1">Multi-pass membrane protein</topology>
    </subcellularLocation>
</comment>